<sequence length="63" mass="7040">MYNLAKDDDLDRIIKAIYDEGGIVAAECHGPAPQVSIIEYFFYDKFRGTVTCPSSEVKIIPSK</sequence>
<name>A0A179T695_9BACI</name>
<keyword evidence="2" id="KW-1185">Reference proteome</keyword>
<evidence type="ECO:0000313" key="2">
    <source>
        <dbReference type="Proteomes" id="UP000078534"/>
    </source>
</evidence>
<reference evidence="2" key="1">
    <citation type="submission" date="2016-04" db="EMBL/GenBank/DDBJ databases">
        <authorList>
            <person name="Lyu Z."/>
            <person name="Lyu W."/>
        </authorList>
    </citation>
    <scope>NUCLEOTIDE SEQUENCE [LARGE SCALE GENOMIC DNA]</scope>
    <source>
        <strain evidence="2">C44</strain>
    </source>
</reference>
<gene>
    <name evidence="1" type="ORF">A6K24_00700</name>
</gene>
<protein>
    <submittedName>
        <fullName evidence="1">Uncharacterized protein</fullName>
    </submittedName>
</protein>
<dbReference type="Gene3D" id="3.40.50.880">
    <property type="match status" value="1"/>
</dbReference>
<dbReference type="RefSeq" id="WP_066323976.1">
    <property type="nucleotide sequence ID" value="NZ_LWSG01000001.1"/>
</dbReference>
<evidence type="ECO:0000313" key="1">
    <source>
        <dbReference type="EMBL" id="OAS89114.1"/>
    </source>
</evidence>
<organism evidence="1 2">
    <name type="scientific">Metabacillus litoralis</name>
    <dbReference type="NCBI Taxonomy" id="152268"/>
    <lineage>
        <taxon>Bacteria</taxon>
        <taxon>Bacillati</taxon>
        <taxon>Bacillota</taxon>
        <taxon>Bacilli</taxon>
        <taxon>Bacillales</taxon>
        <taxon>Bacillaceae</taxon>
        <taxon>Metabacillus</taxon>
    </lineage>
</organism>
<proteinExistence type="predicted"/>
<dbReference type="Proteomes" id="UP000078534">
    <property type="component" value="Unassembled WGS sequence"/>
</dbReference>
<dbReference type="AlphaFoldDB" id="A0A179T695"/>
<dbReference type="SUPFAM" id="SSF52317">
    <property type="entry name" value="Class I glutamine amidotransferase-like"/>
    <property type="match status" value="1"/>
</dbReference>
<dbReference type="InterPro" id="IPR029062">
    <property type="entry name" value="Class_I_gatase-like"/>
</dbReference>
<comment type="caution">
    <text evidence="1">The sequence shown here is derived from an EMBL/GenBank/DDBJ whole genome shotgun (WGS) entry which is preliminary data.</text>
</comment>
<accession>A0A179T695</accession>
<dbReference type="EMBL" id="LWSG01000001">
    <property type="protein sequence ID" value="OAS89114.1"/>
    <property type="molecule type" value="Genomic_DNA"/>
</dbReference>